<dbReference type="GO" id="GO:0004674">
    <property type="term" value="F:protein serine/threonine kinase activity"/>
    <property type="evidence" value="ECO:0007669"/>
    <property type="project" value="TreeGrafter"/>
</dbReference>
<dbReference type="Proteomes" id="UP000615446">
    <property type="component" value="Unassembled WGS sequence"/>
</dbReference>
<dbReference type="AlphaFoldDB" id="A0A8H3MC59"/>
<name>A0A8H3MC59_9GLOM</name>
<dbReference type="InterPro" id="IPR001245">
    <property type="entry name" value="Ser-Thr/Tyr_kinase_cat_dom"/>
</dbReference>
<dbReference type="PANTHER" id="PTHR44329:SF291">
    <property type="entry name" value="PROTEIN KINASE DOMAIN-CONTAINING PROTEIN"/>
    <property type="match status" value="1"/>
</dbReference>
<dbReference type="Gene3D" id="1.10.510.10">
    <property type="entry name" value="Transferase(Phosphotransferase) domain 1"/>
    <property type="match status" value="2"/>
</dbReference>
<comment type="caution">
    <text evidence="2">The sequence shown here is derived from an EMBL/GenBank/DDBJ whole genome shotgun (WGS) entry which is preliminary data.</text>
</comment>
<gene>
    <name evidence="2" type="ORF">RCL2_002899600</name>
</gene>
<accession>A0A8H3MC59</accession>
<feature type="domain" description="Protein kinase" evidence="1">
    <location>
        <begin position="215"/>
        <end position="459"/>
    </location>
</feature>
<reference evidence="2" key="1">
    <citation type="submission" date="2019-10" db="EMBL/GenBank/DDBJ databases">
        <title>Conservation and host-specific expression of non-tandemly repeated heterogenous ribosome RNA gene in arbuscular mycorrhizal fungi.</title>
        <authorList>
            <person name="Maeda T."/>
            <person name="Kobayashi Y."/>
            <person name="Nakagawa T."/>
            <person name="Ezawa T."/>
            <person name="Yamaguchi K."/>
            <person name="Bino T."/>
            <person name="Nishimoto Y."/>
            <person name="Shigenobu S."/>
            <person name="Kawaguchi M."/>
        </authorList>
    </citation>
    <scope>NUCLEOTIDE SEQUENCE</scope>
    <source>
        <strain evidence="2">HR1</strain>
    </source>
</reference>
<evidence type="ECO:0000313" key="3">
    <source>
        <dbReference type="Proteomes" id="UP000615446"/>
    </source>
</evidence>
<dbReference type="Gene3D" id="1.10.10.1010">
    <property type="entry name" value="Intein homing endonuclease, domain IV"/>
    <property type="match status" value="1"/>
</dbReference>
<dbReference type="SUPFAM" id="SSF56112">
    <property type="entry name" value="Protein kinase-like (PK-like)"/>
    <property type="match status" value="1"/>
</dbReference>
<dbReference type="GO" id="GO:0005524">
    <property type="term" value="F:ATP binding"/>
    <property type="evidence" value="ECO:0007669"/>
    <property type="project" value="InterPro"/>
</dbReference>
<protein>
    <submittedName>
        <fullName evidence="2">Kinase-like domain-containing protein</fullName>
    </submittedName>
</protein>
<sequence length="459" mass="54575">MRFQRNFENWTSGNNNIDKFIRDTQLSAHDNYYMDYALEWIPYDRLRDIKYIAEVELGNVYRANWIDGNITLEWIPYDRLIAKEESGKMYSANWIDGNISFWDHINQNWKRINHNMIVILKNLNYLKNILMEFTDEINKPCGITQHSETKNYMIVFNNRCKKCNYACNTMYFKRNFKNWTSGNKDIDKFIQDTQLLSHTEDELPKVLEWIPYDRFCDMKYIAKGGFGKVYKATWIDGIIFKWSNITSNWERNHKNMSVALKSLDNSKNITSEFINEVMLHNKVAIDNLFVISFYGITQDPDTTNYMMVLDYAENGSLRNYLNKKYDELNWNSKIDYIYDVTLGLKSIHEKEVIHRDLHIGNILRLNIKLFGIIMYEIISGLPPYYNLSHDNNLAIRICQGLRPRFNIKVPHLIVHLIKRCLDADPLNRPEAKEIDEIISTWQYLSTVIIYYSVRVMHSN</sequence>
<keyword evidence="2" id="KW-0808">Transferase</keyword>
<keyword evidence="2" id="KW-0418">Kinase</keyword>
<dbReference type="PROSITE" id="PS50011">
    <property type="entry name" value="PROTEIN_KINASE_DOM"/>
    <property type="match status" value="1"/>
</dbReference>
<dbReference type="InterPro" id="IPR011009">
    <property type="entry name" value="Kinase-like_dom_sf"/>
</dbReference>
<dbReference type="InterPro" id="IPR051681">
    <property type="entry name" value="Ser/Thr_Kinases-Pseudokinases"/>
</dbReference>
<dbReference type="OrthoDB" id="2443204at2759"/>
<evidence type="ECO:0000259" key="1">
    <source>
        <dbReference type="PROSITE" id="PS50011"/>
    </source>
</evidence>
<dbReference type="Pfam" id="PF07714">
    <property type="entry name" value="PK_Tyr_Ser-Thr"/>
    <property type="match status" value="2"/>
</dbReference>
<dbReference type="InterPro" id="IPR000719">
    <property type="entry name" value="Prot_kinase_dom"/>
</dbReference>
<evidence type="ECO:0000313" key="2">
    <source>
        <dbReference type="EMBL" id="GET02618.1"/>
    </source>
</evidence>
<proteinExistence type="predicted"/>
<dbReference type="PANTHER" id="PTHR44329">
    <property type="entry name" value="SERINE/THREONINE-PROTEIN KINASE TNNI3K-RELATED"/>
    <property type="match status" value="1"/>
</dbReference>
<dbReference type="EMBL" id="BLAL01000313">
    <property type="protein sequence ID" value="GET02618.1"/>
    <property type="molecule type" value="Genomic_DNA"/>
</dbReference>
<organism evidence="2 3">
    <name type="scientific">Rhizophagus clarus</name>
    <dbReference type="NCBI Taxonomy" id="94130"/>
    <lineage>
        <taxon>Eukaryota</taxon>
        <taxon>Fungi</taxon>
        <taxon>Fungi incertae sedis</taxon>
        <taxon>Mucoromycota</taxon>
        <taxon>Glomeromycotina</taxon>
        <taxon>Glomeromycetes</taxon>
        <taxon>Glomerales</taxon>
        <taxon>Glomeraceae</taxon>
        <taxon>Rhizophagus</taxon>
    </lineage>
</organism>